<feature type="region of interest" description="Disordered" evidence="1">
    <location>
        <begin position="1"/>
        <end position="23"/>
    </location>
</feature>
<accession>A0ABD3BII1</accession>
<protein>
    <submittedName>
        <fullName evidence="2">Uncharacterized protein</fullName>
    </submittedName>
</protein>
<dbReference type="AlphaFoldDB" id="A0ABD3BII1"/>
<sequence>MASDSNNTGHHNPINGQHQQLVSATIKRGFIPDPFLSPSHSPNFRALSSPNQSPTLFQMMTTEKPREPKPSPENLKDNTIEKNGFLDVIWELTGGVKIIKPVSLADFAIKSDVMFFSRCM</sequence>
<dbReference type="Proteomes" id="UP001632038">
    <property type="component" value="Unassembled WGS sequence"/>
</dbReference>
<gene>
    <name evidence="2" type="ORF">CASFOL_039393</name>
</gene>
<organism evidence="2 3">
    <name type="scientific">Castilleja foliolosa</name>
    <dbReference type="NCBI Taxonomy" id="1961234"/>
    <lineage>
        <taxon>Eukaryota</taxon>
        <taxon>Viridiplantae</taxon>
        <taxon>Streptophyta</taxon>
        <taxon>Embryophyta</taxon>
        <taxon>Tracheophyta</taxon>
        <taxon>Spermatophyta</taxon>
        <taxon>Magnoliopsida</taxon>
        <taxon>eudicotyledons</taxon>
        <taxon>Gunneridae</taxon>
        <taxon>Pentapetalae</taxon>
        <taxon>asterids</taxon>
        <taxon>lamiids</taxon>
        <taxon>Lamiales</taxon>
        <taxon>Orobanchaceae</taxon>
        <taxon>Pedicularideae</taxon>
        <taxon>Castillejinae</taxon>
        <taxon>Castilleja</taxon>
    </lineage>
</organism>
<dbReference type="EMBL" id="JAVIJP010000087">
    <property type="protein sequence ID" value="KAL3616999.1"/>
    <property type="molecule type" value="Genomic_DNA"/>
</dbReference>
<reference evidence="3" key="1">
    <citation type="journal article" date="2024" name="IScience">
        <title>Strigolactones Initiate the Formation of Haustorium-like Structures in Castilleja.</title>
        <authorList>
            <person name="Buerger M."/>
            <person name="Peterson D."/>
            <person name="Chory J."/>
        </authorList>
    </citation>
    <scope>NUCLEOTIDE SEQUENCE [LARGE SCALE GENOMIC DNA]</scope>
</reference>
<keyword evidence="3" id="KW-1185">Reference proteome</keyword>
<evidence type="ECO:0000256" key="1">
    <source>
        <dbReference type="SAM" id="MobiDB-lite"/>
    </source>
</evidence>
<name>A0ABD3BII1_9LAMI</name>
<evidence type="ECO:0000313" key="2">
    <source>
        <dbReference type="EMBL" id="KAL3616999.1"/>
    </source>
</evidence>
<comment type="caution">
    <text evidence="2">The sequence shown here is derived from an EMBL/GenBank/DDBJ whole genome shotgun (WGS) entry which is preliminary data.</text>
</comment>
<evidence type="ECO:0000313" key="3">
    <source>
        <dbReference type="Proteomes" id="UP001632038"/>
    </source>
</evidence>
<proteinExistence type="predicted"/>